<accession>A0A9D8KDL1</accession>
<dbReference type="PANTHER" id="PTHR37298:SF1">
    <property type="entry name" value="UPF0111 PROTEIN YKAA"/>
    <property type="match status" value="1"/>
</dbReference>
<comment type="caution">
    <text evidence="2">The sequence shown here is derived from an EMBL/GenBank/DDBJ whole genome shotgun (WGS) entry which is preliminary data.</text>
</comment>
<dbReference type="Proteomes" id="UP000809273">
    <property type="component" value="Unassembled WGS sequence"/>
</dbReference>
<evidence type="ECO:0000256" key="1">
    <source>
        <dbReference type="ARBA" id="ARBA00008591"/>
    </source>
</evidence>
<comment type="similarity">
    <text evidence="1">Belongs to the UPF0111 family.</text>
</comment>
<dbReference type="PANTHER" id="PTHR37298">
    <property type="entry name" value="UPF0111 PROTEIN YKAA"/>
    <property type="match status" value="1"/>
</dbReference>
<evidence type="ECO:0000313" key="2">
    <source>
        <dbReference type="EMBL" id="MBN1572144.1"/>
    </source>
</evidence>
<dbReference type="InterPro" id="IPR018445">
    <property type="entry name" value="Put_Phosphate_transp_reg"/>
</dbReference>
<dbReference type="Pfam" id="PF01865">
    <property type="entry name" value="PhoU_div"/>
    <property type="match status" value="1"/>
</dbReference>
<gene>
    <name evidence="2" type="ORF">JW984_02990</name>
</gene>
<dbReference type="InterPro" id="IPR038078">
    <property type="entry name" value="PhoU-like_sf"/>
</dbReference>
<dbReference type="Gene3D" id="1.20.58.220">
    <property type="entry name" value="Phosphate transport system protein phou homolog 2, domain 2"/>
    <property type="match status" value="1"/>
</dbReference>
<organism evidence="2 3">
    <name type="scientific">Candidatus Zymogenus saltonus</name>
    <dbReference type="NCBI Taxonomy" id="2844893"/>
    <lineage>
        <taxon>Bacteria</taxon>
        <taxon>Deltaproteobacteria</taxon>
        <taxon>Candidatus Zymogenia</taxon>
        <taxon>Candidatus Zymogeniales</taxon>
        <taxon>Candidatus Zymogenaceae</taxon>
        <taxon>Candidatus Zymogenus</taxon>
    </lineage>
</organism>
<evidence type="ECO:0000313" key="3">
    <source>
        <dbReference type="Proteomes" id="UP000809273"/>
    </source>
</evidence>
<dbReference type="AlphaFoldDB" id="A0A9D8KDL1"/>
<reference evidence="2" key="2">
    <citation type="submission" date="2021-01" db="EMBL/GenBank/DDBJ databases">
        <authorList>
            <person name="Hahn C.R."/>
            <person name="Youssef N.H."/>
            <person name="Elshahed M."/>
        </authorList>
    </citation>
    <scope>NUCLEOTIDE SEQUENCE</scope>
    <source>
        <strain evidence="2">Zod_Metabat.24</strain>
    </source>
</reference>
<proteinExistence type="inferred from homology"/>
<name>A0A9D8KDL1_9DELT</name>
<reference evidence="2" key="1">
    <citation type="journal article" date="2021" name="Environ. Microbiol.">
        <title>Genomic characterization of three novel Desulfobacterota classes expand the metabolic and phylogenetic diversity of the phylum.</title>
        <authorList>
            <person name="Murphy C.L."/>
            <person name="Biggerstaff J."/>
            <person name="Eichhorn A."/>
            <person name="Ewing E."/>
            <person name="Shahan R."/>
            <person name="Soriano D."/>
            <person name="Stewart S."/>
            <person name="VanMol K."/>
            <person name="Walker R."/>
            <person name="Walters P."/>
            <person name="Elshahed M.S."/>
            <person name="Youssef N.H."/>
        </authorList>
    </citation>
    <scope>NUCLEOTIDE SEQUENCE</scope>
    <source>
        <strain evidence="2">Zod_Metabat.24</strain>
    </source>
</reference>
<protein>
    <submittedName>
        <fullName evidence="2">DUF47 family protein</fullName>
    </submittedName>
</protein>
<dbReference type="EMBL" id="JAFGIX010000014">
    <property type="protein sequence ID" value="MBN1572144.1"/>
    <property type="molecule type" value="Genomic_DNA"/>
</dbReference>
<dbReference type="InterPro" id="IPR052912">
    <property type="entry name" value="UPF0111_domain"/>
</dbReference>
<sequence>MKLFKSKPDFYGHLLRQAENSLEGLNALKHYAEDQCEKCVNRVKGLEKKGDEERRVLIEELNNTFVTPFDREDIFQLSRALDDVMDYANSTVVELEIYDLKANDDVKKMVNILIGAGEELKKSMKYLEEYPKIANDHAVKAKKYENKMEAAYRQALSDLFSGTDPIFMLKMREIYRHLSNCADRADEAANIVLGIVMKST</sequence>